<accession>A0ABT0EBI2</accession>
<protein>
    <submittedName>
        <fullName evidence="3">Response regulator</fullName>
    </submittedName>
</protein>
<organism evidence="3 4">
    <name type="scientific">Pseudomonas emilianonis</name>
    <dbReference type="NCBI Taxonomy" id="2915812"/>
    <lineage>
        <taxon>Bacteria</taxon>
        <taxon>Pseudomonadati</taxon>
        <taxon>Pseudomonadota</taxon>
        <taxon>Gammaproteobacteria</taxon>
        <taxon>Pseudomonadales</taxon>
        <taxon>Pseudomonadaceae</taxon>
        <taxon>Pseudomonas</taxon>
    </lineage>
</organism>
<dbReference type="CDD" id="cd00156">
    <property type="entry name" value="REC"/>
    <property type="match status" value="1"/>
</dbReference>
<evidence type="ECO:0000313" key="3">
    <source>
        <dbReference type="EMBL" id="MCK1783082.1"/>
    </source>
</evidence>
<dbReference type="RefSeq" id="WP_247395824.1">
    <property type="nucleotide sequence ID" value="NZ_JAKNRV010000005.1"/>
</dbReference>
<name>A0ABT0EBI2_9PSED</name>
<feature type="modified residue" description="4-aspartylphosphate" evidence="1">
    <location>
        <position position="52"/>
    </location>
</feature>
<dbReference type="EMBL" id="JAKNRV010000005">
    <property type="protein sequence ID" value="MCK1783082.1"/>
    <property type="molecule type" value="Genomic_DNA"/>
</dbReference>
<keyword evidence="1" id="KW-0597">Phosphoprotein</keyword>
<evidence type="ECO:0000256" key="1">
    <source>
        <dbReference type="PROSITE-ProRule" id="PRU00169"/>
    </source>
</evidence>
<dbReference type="Gene3D" id="3.40.50.2300">
    <property type="match status" value="1"/>
</dbReference>
<reference evidence="3 4" key="1">
    <citation type="submission" date="2022-02" db="EMBL/GenBank/DDBJ databases">
        <title>Comparative genomics of the first Antarctic Pseudomonas spp. capable of biotransforming 2,4,6-Trinitrotoluene.</title>
        <authorList>
            <person name="Cabrera M.A."/>
            <person name="Marquez S.L."/>
            <person name="Perez-Donoso J.M."/>
        </authorList>
    </citation>
    <scope>NUCLEOTIDE SEQUENCE [LARGE SCALE GENOMIC DNA]</scope>
    <source>
        <strain evidence="3 4">TNT11</strain>
    </source>
</reference>
<dbReference type="InterPro" id="IPR001789">
    <property type="entry name" value="Sig_transdc_resp-reg_receiver"/>
</dbReference>
<gene>
    <name evidence="3" type="ORF">L9Z73_01485</name>
</gene>
<dbReference type="InterPro" id="IPR011006">
    <property type="entry name" value="CheY-like_superfamily"/>
</dbReference>
<feature type="domain" description="Response regulatory" evidence="2">
    <location>
        <begin position="2"/>
        <end position="132"/>
    </location>
</feature>
<dbReference type="Pfam" id="PF00072">
    <property type="entry name" value="Response_reg"/>
    <property type="match status" value="1"/>
</dbReference>
<sequence>MKILLVEDNHFKREKIIEFVKQFSNMTVLEAASYNMGLTLATADKFDLIILDMSMPTFDRTEAENGGRFRVLGGKEIATRLKKQNKLSPFVVLTGYSNFSDGRDKLSLAQINDLLAMFGDDYKGTIFFDSASSVWKEELTSVIENLPND</sequence>
<proteinExistence type="predicted"/>
<dbReference type="Proteomes" id="UP001317085">
    <property type="component" value="Unassembled WGS sequence"/>
</dbReference>
<evidence type="ECO:0000259" key="2">
    <source>
        <dbReference type="PROSITE" id="PS50110"/>
    </source>
</evidence>
<comment type="caution">
    <text evidence="3">The sequence shown here is derived from an EMBL/GenBank/DDBJ whole genome shotgun (WGS) entry which is preliminary data.</text>
</comment>
<evidence type="ECO:0000313" key="4">
    <source>
        <dbReference type="Proteomes" id="UP001317085"/>
    </source>
</evidence>
<dbReference type="SUPFAM" id="SSF52172">
    <property type="entry name" value="CheY-like"/>
    <property type="match status" value="1"/>
</dbReference>
<dbReference type="SMART" id="SM00448">
    <property type="entry name" value="REC"/>
    <property type="match status" value="1"/>
</dbReference>
<keyword evidence="4" id="KW-1185">Reference proteome</keyword>
<dbReference type="PROSITE" id="PS50110">
    <property type="entry name" value="RESPONSE_REGULATORY"/>
    <property type="match status" value="1"/>
</dbReference>